<dbReference type="Pfam" id="PF07992">
    <property type="entry name" value="Pyr_redox_2"/>
    <property type="match status" value="1"/>
</dbReference>
<reference evidence="7 8" key="1">
    <citation type="submission" date="2018-04" db="EMBL/GenBank/DDBJ databases">
        <title>Methylobacterium sp. PR1016A genome.</title>
        <authorList>
            <person name="Park W."/>
        </authorList>
    </citation>
    <scope>NUCLEOTIDE SEQUENCE [LARGE SCALE GENOMIC DNA]</scope>
    <source>
        <strain evidence="7 8">PR1016A</strain>
    </source>
</reference>
<dbReference type="EMBL" id="CP028843">
    <property type="protein sequence ID" value="AWB24575.1"/>
    <property type="molecule type" value="Genomic_DNA"/>
</dbReference>
<name>A0A2R4WSQ3_9HYPH</name>
<feature type="domain" description="Sulfide dehydrogenase [flavocytochrome c] flavoprotein chain central" evidence="6">
    <location>
        <begin position="158"/>
        <end position="273"/>
    </location>
</feature>
<evidence type="ECO:0000256" key="2">
    <source>
        <dbReference type="ARBA" id="ARBA00022827"/>
    </source>
</evidence>
<dbReference type="Pfam" id="PF09242">
    <property type="entry name" value="FCSD-flav_bind"/>
    <property type="match status" value="1"/>
</dbReference>
<sequence length="418" mass="43485">MTGIGRRTVLAGLAAAALPRPALAQGAGGRVVVIGGGFGGSTAARVLHRAGLEVTLVEPAETYYACPFSNEVIAGLRPMSAQAFGYEGLRASGVTIAQTRAEAVDGAARTVRLADGRTLDYDRLILSPGIALRFDALPGYDAAAAEVMPHAWKAGAQTELLARQLAALPEGGTVVLSVPGNPYRCPPGPYERASLIAHYLKTRKPRSKLIVLDAKDTFSKQKLFEQAWKALYPGTLEYVPLAAGGQVTSVDSGAMSVATDFETYKADLACIIPPQRAAPIASAAGVADRSGWCPIDPVTFESRLVPRIHVVGDAAIAGAMPKSAFSANAQAKVCADAVIDLLAGRAPATPKLINTCYSLVAPGYGISVAGVYHPDKGVLADVEGAGGTSPVDAPDPVRRQEATYAEDWYRTITSAVFG</sequence>
<dbReference type="Proteomes" id="UP000244755">
    <property type="component" value="Chromosome 1"/>
</dbReference>
<dbReference type="AlphaFoldDB" id="A0A2R4WSQ3"/>
<feature type="signal peptide" evidence="3">
    <location>
        <begin position="1"/>
        <end position="24"/>
    </location>
</feature>
<dbReference type="InterPro" id="IPR016156">
    <property type="entry name" value="FAD/NAD-linked_Rdtase_dimer_sf"/>
</dbReference>
<evidence type="ECO:0000256" key="1">
    <source>
        <dbReference type="ARBA" id="ARBA00022630"/>
    </source>
</evidence>
<organism evidence="7 8">
    <name type="scientific">Methylobacterium currus</name>
    <dbReference type="NCBI Taxonomy" id="2051553"/>
    <lineage>
        <taxon>Bacteria</taxon>
        <taxon>Pseudomonadati</taxon>
        <taxon>Pseudomonadota</taxon>
        <taxon>Alphaproteobacteria</taxon>
        <taxon>Hyphomicrobiales</taxon>
        <taxon>Methylobacteriaceae</taxon>
        <taxon>Methylobacterium</taxon>
    </lineage>
</organism>
<dbReference type="InterPro" id="IPR049386">
    <property type="entry name" value="FCSD_central"/>
</dbReference>
<dbReference type="InterPro" id="IPR023753">
    <property type="entry name" value="FAD/NAD-binding_dom"/>
</dbReference>
<dbReference type="OrthoDB" id="9802771at2"/>
<evidence type="ECO:0000313" key="7">
    <source>
        <dbReference type="EMBL" id="AWB24575.1"/>
    </source>
</evidence>
<feature type="chain" id="PRO_5015314726" evidence="3">
    <location>
        <begin position="25"/>
        <end position="418"/>
    </location>
</feature>
<evidence type="ECO:0000256" key="3">
    <source>
        <dbReference type="SAM" id="SignalP"/>
    </source>
</evidence>
<feature type="domain" description="Flavocytochrome c sulphide dehydrogenase flavin-binding" evidence="5">
    <location>
        <begin position="349"/>
        <end position="417"/>
    </location>
</feature>
<dbReference type="KEGG" id="mee:DA075_30080"/>
<accession>A0A2R4WSQ3</accession>
<dbReference type="Gene3D" id="3.90.760.10">
    <property type="entry name" value="Flavocytochrome c sulphide dehydrogenase, flavin-binding domain"/>
    <property type="match status" value="1"/>
</dbReference>
<dbReference type="PANTHER" id="PTHR43755">
    <property type="match status" value="1"/>
</dbReference>
<evidence type="ECO:0000259" key="4">
    <source>
        <dbReference type="Pfam" id="PF07992"/>
    </source>
</evidence>
<dbReference type="Pfam" id="PF21706">
    <property type="entry name" value="FCSD_central"/>
    <property type="match status" value="1"/>
</dbReference>
<evidence type="ECO:0000259" key="6">
    <source>
        <dbReference type="Pfam" id="PF21706"/>
    </source>
</evidence>
<dbReference type="Gene3D" id="3.50.50.60">
    <property type="entry name" value="FAD/NAD(P)-binding domain"/>
    <property type="match status" value="2"/>
</dbReference>
<dbReference type="GO" id="GO:0050660">
    <property type="term" value="F:flavin adenine dinucleotide binding"/>
    <property type="evidence" value="ECO:0007669"/>
    <property type="project" value="InterPro"/>
</dbReference>
<dbReference type="FunFam" id="3.50.50.60:FF:000234">
    <property type="entry name" value="Flavocytochrome C sulfide dehydrogenase"/>
    <property type="match status" value="1"/>
</dbReference>
<dbReference type="SUPFAM" id="SSF55424">
    <property type="entry name" value="FAD/NAD-linked reductases, dimerisation (C-terminal) domain"/>
    <property type="match status" value="1"/>
</dbReference>
<dbReference type="PANTHER" id="PTHR43755:SF1">
    <property type="entry name" value="FAD-DEPENDENT PYRIDINE NUCLEOTIDE-DISULPHIDE OXIDOREDUCTASE"/>
    <property type="match status" value="1"/>
</dbReference>
<evidence type="ECO:0000313" key="8">
    <source>
        <dbReference type="Proteomes" id="UP000244755"/>
    </source>
</evidence>
<keyword evidence="3" id="KW-0732">Signal</keyword>
<dbReference type="InterPro" id="IPR036188">
    <property type="entry name" value="FAD/NAD-bd_sf"/>
</dbReference>
<dbReference type="InterPro" id="IPR052541">
    <property type="entry name" value="SQRD"/>
</dbReference>
<dbReference type="RefSeq" id="WP_099956299.1">
    <property type="nucleotide sequence ID" value="NZ_CP028843.1"/>
</dbReference>
<dbReference type="SUPFAM" id="SSF51905">
    <property type="entry name" value="FAD/NAD(P)-binding domain"/>
    <property type="match status" value="2"/>
</dbReference>
<evidence type="ECO:0000259" key="5">
    <source>
        <dbReference type="Pfam" id="PF09242"/>
    </source>
</evidence>
<proteinExistence type="predicted"/>
<keyword evidence="8" id="KW-1185">Reference proteome</keyword>
<dbReference type="InterPro" id="IPR015323">
    <property type="entry name" value="FlavoCytC_S_DH_flav-bd"/>
</dbReference>
<feature type="domain" description="FAD/NAD(P)-binding" evidence="4">
    <location>
        <begin position="30"/>
        <end position="140"/>
    </location>
</feature>
<dbReference type="InterPro" id="IPR037092">
    <property type="entry name" value="FlavoCytC_S_DH_flav-bd_sf"/>
</dbReference>
<gene>
    <name evidence="7" type="ORF">DA075_30080</name>
</gene>
<keyword evidence="1" id="KW-0285">Flavoprotein</keyword>
<keyword evidence="2" id="KW-0274">FAD</keyword>
<dbReference type="GO" id="GO:0016491">
    <property type="term" value="F:oxidoreductase activity"/>
    <property type="evidence" value="ECO:0007669"/>
    <property type="project" value="InterPro"/>
</dbReference>
<protein>
    <submittedName>
        <fullName evidence="7">Cytochrome C</fullName>
    </submittedName>
</protein>